<dbReference type="GO" id="GO:0001046">
    <property type="term" value="F:core promoter sequence-specific DNA binding"/>
    <property type="evidence" value="ECO:0007669"/>
    <property type="project" value="TreeGrafter"/>
</dbReference>
<dbReference type="EnsemblMetazoa" id="AAEL002106-RA">
    <property type="protein sequence ID" value="AAEL002106-PA"/>
    <property type="gene ID" value="AAEL002106"/>
</dbReference>
<dbReference type="GO" id="GO:0005634">
    <property type="term" value="C:nucleus"/>
    <property type="evidence" value="ECO:0007669"/>
    <property type="project" value="UniProtKB-SubCell"/>
</dbReference>
<evidence type="ECO:0000256" key="10">
    <source>
        <dbReference type="ARBA" id="ARBA00029606"/>
    </source>
</evidence>
<name>A0A1S4F0X9_AEDAE</name>
<evidence type="ECO:0000256" key="3">
    <source>
        <dbReference type="ARBA" id="ARBA00013634"/>
    </source>
</evidence>
<proteinExistence type="inferred from homology"/>
<dbReference type="Proteomes" id="UP000008820">
    <property type="component" value="Chromosome 3"/>
</dbReference>
<dbReference type="AlphaFoldDB" id="A0A1S4F0X9"/>
<evidence type="ECO:0000256" key="7">
    <source>
        <dbReference type="ARBA" id="ARBA00023242"/>
    </source>
</evidence>
<dbReference type="Pfam" id="PF12251">
    <property type="entry name" value="SNAPC3"/>
    <property type="match status" value="1"/>
</dbReference>
<reference evidence="11" key="2">
    <citation type="submission" date="2020-05" db="UniProtKB">
        <authorList>
            <consortium name="EnsemblMetazoa"/>
        </authorList>
    </citation>
    <scope>IDENTIFICATION</scope>
    <source>
        <strain evidence="11">LVP_AGWG</strain>
    </source>
</reference>
<keyword evidence="6" id="KW-0804">Transcription</keyword>
<evidence type="ECO:0000256" key="8">
    <source>
        <dbReference type="ARBA" id="ARBA00025193"/>
    </source>
</evidence>
<evidence type="ECO:0000256" key="4">
    <source>
        <dbReference type="ARBA" id="ARBA00023015"/>
    </source>
</evidence>
<evidence type="ECO:0000256" key="6">
    <source>
        <dbReference type="ARBA" id="ARBA00023163"/>
    </source>
</evidence>
<gene>
    <name evidence="11" type="primary">5573565</name>
</gene>
<dbReference type="InParanoid" id="A0A1S4F0X9"/>
<evidence type="ECO:0000256" key="2">
    <source>
        <dbReference type="ARBA" id="ARBA00010410"/>
    </source>
</evidence>
<accession>A0A1S4F0X9</accession>
<dbReference type="GO" id="GO:0019185">
    <property type="term" value="C:snRNA-activating protein complex"/>
    <property type="evidence" value="ECO:0007669"/>
    <property type="project" value="TreeGrafter"/>
</dbReference>
<dbReference type="PANTHER" id="PTHR13421:SF16">
    <property type="entry name" value="SNRNA-ACTIVATING PROTEIN COMPLEX SUBUNIT 3"/>
    <property type="match status" value="1"/>
</dbReference>
<dbReference type="PANTHER" id="PTHR13421">
    <property type="entry name" value="SNRNA-ACTIVATING PROTEIN COMPLEX SUBUNIT 3"/>
    <property type="match status" value="1"/>
</dbReference>
<evidence type="ECO:0000256" key="9">
    <source>
        <dbReference type="ARBA" id="ARBA00025958"/>
    </source>
</evidence>
<dbReference type="GO" id="GO:0001006">
    <property type="term" value="F:RNA polymerase III type 3 promoter sequence-specific DNA binding"/>
    <property type="evidence" value="ECO:0007669"/>
    <property type="project" value="TreeGrafter"/>
</dbReference>
<comment type="subcellular location">
    <subcellularLocation>
        <location evidence="1">Nucleus</location>
    </subcellularLocation>
</comment>
<dbReference type="GO" id="GO:0042795">
    <property type="term" value="P:snRNA transcription by RNA polymerase II"/>
    <property type="evidence" value="ECO:0007669"/>
    <property type="project" value="TreeGrafter"/>
</dbReference>
<evidence type="ECO:0000256" key="5">
    <source>
        <dbReference type="ARBA" id="ARBA00023125"/>
    </source>
</evidence>
<dbReference type="InterPro" id="IPR022042">
    <property type="entry name" value="snRNA-activating_su3"/>
</dbReference>
<evidence type="ECO:0000313" key="11">
    <source>
        <dbReference type="EnsemblMetazoa" id="AAEL002106-PA"/>
    </source>
</evidence>
<dbReference type="GO" id="GO:0000978">
    <property type="term" value="F:RNA polymerase II cis-regulatory region sequence-specific DNA binding"/>
    <property type="evidence" value="ECO:0007669"/>
    <property type="project" value="TreeGrafter"/>
</dbReference>
<keyword evidence="12" id="KW-1185">Reference proteome</keyword>
<comment type="similarity">
    <text evidence="2">Belongs to the SNAPC3/SRD2 family.</text>
</comment>
<dbReference type="VEuPathDB" id="VectorBase:AAEL002106"/>
<organism evidence="11 12">
    <name type="scientific">Aedes aegypti</name>
    <name type="common">Yellowfever mosquito</name>
    <name type="synonym">Culex aegypti</name>
    <dbReference type="NCBI Taxonomy" id="7159"/>
    <lineage>
        <taxon>Eukaryota</taxon>
        <taxon>Metazoa</taxon>
        <taxon>Ecdysozoa</taxon>
        <taxon>Arthropoda</taxon>
        <taxon>Hexapoda</taxon>
        <taxon>Insecta</taxon>
        <taxon>Pterygota</taxon>
        <taxon>Neoptera</taxon>
        <taxon>Endopterygota</taxon>
        <taxon>Diptera</taxon>
        <taxon>Nematocera</taxon>
        <taxon>Culicoidea</taxon>
        <taxon>Culicidae</taxon>
        <taxon>Culicinae</taxon>
        <taxon>Aedini</taxon>
        <taxon>Aedes</taxon>
        <taxon>Stegomyia</taxon>
    </lineage>
</organism>
<protein>
    <recommendedName>
        <fullName evidence="3">snRNA-activating protein complex subunit 3</fullName>
    </recommendedName>
    <alternativeName>
        <fullName evidence="10">Small nuclear RNA-activating complex polypeptide 3</fullName>
    </alternativeName>
</protein>
<dbReference type="OrthoDB" id="46583at2759"/>
<dbReference type="FunCoup" id="A0A1S4F0X9">
    <property type="interactions" value="589"/>
</dbReference>
<sequence length="387" mass="45675">MEQIYKPKNDQIISVRQAFAEFRQELLPPNLMPRVPFAEEDIAEAIGFTGSNNQFNDLLQSIDLDLNLSSTKDMRVVPFHPSRVLAVQKQIEVPEKARKFRCVQNALRITGRIRKNLDTRIRYNKHKYTESPPLEDPDLDPFSEMLLQIRFYEPFKYKTGVRLGHPKFHQEFYVIGSQTLAELRDKVYCHCDSGPFFDISDNPHQPERKRLQDEANPGFFFIHDTFYNDMRNDRNMDYSEVIRKWAERQKCVGELKCRKMEETRFDELRFRLGYPQVYQHHGNCEHIFLISDCRLLSPTDILTRKRYPILNSYVFPRSIPCNICGHCEANFIVKNSDQHIFDPAYVCQACFESYHYKDGKKIGEFEAYRFLGTKVAVKDDEPEVENQ</sequence>
<comment type="subunit">
    <text evidence="9">Part of the SNAPc complex composed of 5 subunits: SNAPC1, SNAPC2, SNAPC3, SNAPC4 and SNAPC5. SNAPC3 interacts with SNAPC1.</text>
</comment>
<dbReference type="GO" id="GO:0003681">
    <property type="term" value="F:bent DNA binding"/>
    <property type="evidence" value="ECO:0007669"/>
    <property type="project" value="TreeGrafter"/>
</dbReference>
<evidence type="ECO:0000256" key="1">
    <source>
        <dbReference type="ARBA" id="ARBA00004123"/>
    </source>
</evidence>
<evidence type="ECO:0000313" key="12">
    <source>
        <dbReference type="Proteomes" id="UP000008820"/>
    </source>
</evidence>
<keyword evidence="7" id="KW-0539">Nucleus</keyword>
<dbReference type="GO" id="GO:0042796">
    <property type="term" value="P:snRNA transcription by RNA polymerase III"/>
    <property type="evidence" value="ECO:0007669"/>
    <property type="project" value="TreeGrafter"/>
</dbReference>
<comment type="function">
    <text evidence="8">Part of the SNAPc complex required for the transcription of both RNA polymerase II and III small-nuclear RNA genes. Binds to the proximal sequence element (PSE), a non-TATA-box basal promoter element common to these 2 types of genes. Recruits TBP and BRF2 to the U6 snRNA TATA box.</text>
</comment>
<keyword evidence="4" id="KW-0805">Transcription regulation</keyword>
<reference evidence="11 12" key="1">
    <citation type="submission" date="2017-06" db="EMBL/GenBank/DDBJ databases">
        <title>Aedes aegypti genome working group (AGWG) sequencing and assembly.</title>
        <authorList>
            <consortium name="Aedes aegypti Genome Working Group (AGWG)"/>
            <person name="Matthews B.J."/>
        </authorList>
    </citation>
    <scope>NUCLEOTIDE SEQUENCE [LARGE SCALE GENOMIC DNA]</scope>
    <source>
        <strain evidence="11 12">LVP_AGWG</strain>
    </source>
</reference>
<keyword evidence="5" id="KW-0238">DNA-binding</keyword>